<dbReference type="Proteomes" id="UP000502136">
    <property type="component" value="Chromosome"/>
</dbReference>
<dbReference type="InterPro" id="IPR004675">
    <property type="entry name" value="AhpD_core"/>
</dbReference>
<dbReference type="AlphaFoldDB" id="A0A6H2H2G4"/>
<dbReference type="RefSeq" id="WP_168909320.1">
    <property type="nucleotide sequence ID" value="NZ_CP051428.1"/>
</dbReference>
<dbReference type="PANTHER" id="PTHR34846:SF10">
    <property type="entry name" value="CYTOPLASMIC PROTEIN"/>
    <property type="match status" value="1"/>
</dbReference>
<dbReference type="Gene3D" id="1.20.1290.10">
    <property type="entry name" value="AhpD-like"/>
    <property type="match status" value="1"/>
</dbReference>
<evidence type="ECO:0000259" key="1">
    <source>
        <dbReference type="Pfam" id="PF02627"/>
    </source>
</evidence>
<keyword evidence="3" id="KW-1185">Reference proteome</keyword>
<dbReference type="NCBIfam" id="TIGR00778">
    <property type="entry name" value="ahpD_dom"/>
    <property type="match status" value="1"/>
</dbReference>
<protein>
    <submittedName>
        <fullName evidence="2">Carboxymuconolactone decarboxylase family protein</fullName>
    </submittedName>
</protein>
<accession>A0A6H2H2G4</accession>
<dbReference type="Pfam" id="PF02627">
    <property type="entry name" value="CMD"/>
    <property type="match status" value="1"/>
</dbReference>
<reference evidence="2 3" key="1">
    <citation type="submission" date="2020-04" db="EMBL/GenBank/DDBJ databases">
        <title>Novel Paenibacillus strain UniB2 isolated from commercial digestive syrup.</title>
        <authorList>
            <person name="Thorat V."/>
            <person name="Kirdat K."/>
            <person name="Tiwarekar B."/>
            <person name="Yadav A."/>
        </authorList>
    </citation>
    <scope>NUCLEOTIDE SEQUENCE [LARGE SCALE GENOMIC DNA]</scope>
    <source>
        <strain evidence="2 3">UniB2</strain>
    </source>
</reference>
<organism evidence="2 3">
    <name type="scientific">Paenibacillus albicereus</name>
    <dbReference type="NCBI Taxonomy" id="2726185"/>
    <lineage>
        <taxon>Bacteria</taxon>
        <taxon>Bacillati</taxon>
        <taxon>Bacillota</taxon>
        <taxon>Bacilli</taxon>
        <taxon>Bacillales</taxon>
        <taxon>Paenibacillaceae</taxon>
        <taxon>Paenibacillus</taxon>
    </lineage>
</organism>
<gene>
    <name evidence="2" type="ORF">HGI30_21190</name>
</gene>
<dbReference type="GO" id="GO:0051920">
    <property type="term" value="F:peroxiredoxin activity"/>
    <property type="evidence" value="ECO:0007669"/>
    <property type="project" value="InterPro"/>
</dbReference>
<dbReference type="SUPFAM" id="SSF69118">
    <property type="entry name" value="AhpD-like"/>
    <property type="match status" value="1"/>
</dbReference>
<dbReference type="InterPro" id="IPR003779">
    <property type="entry name" value="CMD-like"/>
</dbReference>
<proteinExistence type="predicted"/>
<evidence type="ECO:0000313" key="3">
    <source>
        <dbReference type="Proteomes" id="UP000502136"/>
    </source>
</evidence>
<evidence type="ECO:0000313" key="2">
    <source>
        <dbReference type="EMBL" id="QJC53789.1"/>
    </source>
</evidence>
<dbReference type="EMBL" id="CP051428">
    <property type="protein sequence ID" value="QJC53789.1"/>
    <property type="molecule type" value="Genomic_DNA"/>
</dbReference>
<dbReference type="KEGG" id="palr:HGI30_21190"/>
<dbReference type="PANTHER" id="PTHR34846">
    <property type="entry name" value="4-CARBOXYMUCONOLACTONE DECARBOXYLASE FAMILY PROTEIN (AFU_ORTHOLOGUE AFUA_6G11590)"/>
    <property type="match status" value="1"/>
</dbReference>
<dbReference type="InterPro" id="IPR029032">
    <property type="entry name" value="AhpD-like"/>
</dbReference>
<name>A0A6H2H2G4_9BACL</name>
<sequence length="160" mass="17434">MKLRMNYREAKPEAYRAMQGLEAAAGRGLDPLLKELVKTRVSQMNGCAFCVDMHSKDLLGKGEPAERLLLLPVWREVPAFTEAERAALAFAERAAFIADGGMPEDVYEEAVRWYGEAGVVDLLLVVNTIGAWNRIAIATGMYPGCFDGPIGKGDGSGLDR</sequence>
<feature type="domain" description="Carboxymuconolactone decarboxylase-like" evidence="1">
    <location>
        <begin position="12"/>
        <end position="92"/>
    </location>
</feature>